<sequence>MNILLFVAIVLDPRYKIRYVKFIFAKSYGSVAGDLRSNKVIDTLSRLYNCYKDSSAENSDEILGGQASTMSEGDTGEIWKSQWEKYLQEQDNEGRKTDLERYLIDDLELAKDFNILSWWKDASKRYPIVSRIARDVLAIHVSTVASESAFSTSGRILDSYRSSLSPKTVEALICTQQWLRSTPKECNIEDILEEI</sequence>
<dbReference type="RefSeq" id="XP_075077438.1">
    <property type="nucleotide sequence ID" value="XM_075221337.1"/>
</dbReference>
<reference evidence="1" key="1">
    <citation type="journal article" date="2014" name="Nat. Commun.">
        <title>The tobacco genome sequence and its comparison with those of tomato and potato.</title>
        <authorList>
            <person name="Sierro N."/>
            <person name="Battey J.N."/>
            <person name="Ouadi S."/>
            <person name="Bakaher N."/>
            <person name="Bovet L."/>
            <person name="Willig A."/>
            <person name="Goepfert S."/>
            <person name="Peitsch M.C."/>
            <person name="Ivanov N.V."/>
        </authorList>
    </citation>
    <scope>NUCLEOTIDE SEQUENCE [LARGE SCALE GENOMIC DNA]</scope>
</reference>
<name>A0AC58RXL5_TOBAC</name>
<evidence type="ECO:0000313" key="2">
    <source>
        <dbReference type="RefSeq" id="XP_075077438.1"/>
    </source>
</evidence>
<organism evidence="1 2">
    <name type="scientific">Nicotiana tabacum</name>
    <name type="common">Common tobacco</name>
    <dbReference type="NCBI Taxonomy" id="4097"/>
    <lineage>
        <taxon>Eukaryota</taxon>
        <taxon>Viridiplantae</taxon>
        <taxon>Streptophyta</taxon>
        <taxon>Embryophyta</taxon>
        <taxon>Tracheophyta</taxon>
        <taxon>Spermatophyta</taxon>
        <taxon>Magnoliopsida</taxon>
        <taxon>eudicotyledons</taxon>
        <taxon>Gunneridae</taxon>
        <taxon>Pentapetalae</taxon>
        <taxon>asterids</taxon>
        <taxon>lamiids</taxon>
        <taxon>Solanales</taxon>
        <taxon>Solanaceae</taxon>
        <taxon>Nicotianoideae</taxon>
        <taxon>Nicotianeae</taxon>
        <taxon>Nicotiana</taxon>
    </lineage>
</organism>
<dbReference type="Proteomes" id="UP000790787">
    <property type="component" value="Chromosome 9"/>
</dbReference>
<evidence type="ECO:0000313" key="1">
    <source>
        <dbReference type="Proteomes" id="UP000790787"/>
    </source>
</evidence>
<gene>
    <name evidence="2" type="primary">LOC142164146</name>
</gene>
<keyword evidence="1" id="KW-1185">Reference proteome</keyword>
<accession>A0AC58RXL5</accession>
<proteinExistence type="predicted"/>
<protein>
    <submittedName>
        <fullName evidence="2">Zinc finger BED domain-containing protein DAYSLEEPER-like</fullName>
    </submittedName>
</protein>
<reference evidence="2" key="2">
    <citation type="submission" date="2025-08" db="UniProtKB">
        <authorList>
            <consortium name="RefSeq"/>
        </authorList>
    </citation>
    <scope>IDENTIFICATION</scope>
    <source>
        <tissue evidence="2">Leaf</tissue>
    </source>
</reference>